<accession>A0ABT0PIB5</accession>
<reference evidence="1 2" key="1">
    <citation type="submission" date="2022-05" db="EMBL/GenBank/DDBJ databases">
        <authorList>
            <person name="Park J.-S."/>
        </authorList>
    </citation>
    <scope>NUCLEOTIDE SEQUENCE [LARGE SCALE GENOMIC DNA]</scope>
    <source>
        <strain evidence="1 2">2012CJ34-2</strain>
    </source>
</reference>
<evidence type="ECO:0000313" key="2">
    <source>
        <dbReference type="Proteomes" id="UP001203338"/>
    </source>
</evidence>
<name>A0ABT0PIB5_9GAMM</name>
<keyword evidence="2" id="KW-1185">Reference proteome</keyword>
<protein>
    <submittedName>
        <fullName evidence="1">Uncharacterized protein</fullName>
    </submittedName>
</protein>
<sequence>MLSRLNRSTQATLGKLNAWYPRFFDALALLQKGNLDWLEGRGVVAMHRDYGGPWHEHQPRFVSTNQKLLSFAKQQEVMRVFCFEISRSGWYLKTLG</sequence>
<evidence type="ECO:0000313" key="1">
    <source>
        <dbReference type="EMBL" id="MCL6271073.1"/>
    </source>
</evidence>
<dbReference type="Proteomes" id="UP001203338">
    <property type="component" value="Unassembled WGS sequence"/>
</dbReference>
<comment type="caution">
    <text evidence="1">The sequence shown here is derived from an EMBL/GenBank/DDBJ whole genome shotgun (WGS) entry which is preliminary data.</text>
</comment>
<organism evidence="1 2">
    <name type="scientific">Parendozoicomonas callyspongiae</name>
    <dbReference type="NCBI Taxonomy" id="2942213"/>
    <lineage>
        <taxon>Bacteria</taxon>
        <taxon>Pseudomonadati</taxon>
        <taxon>Pseudomonadota</taxon>
        <taxon>Gammaproteobacteria</taxon>
        <taxon>Oceanospirillales</taxon>
        <taxon>Endozoicomonadaceae</taxon>
        <taxon>Parendozoicomonas</taxon>
    </lineage>
</organism>
<proteinExistence type="predicted"/>
<gene>
    <name evidence="1" type="ORF">M3P05_14180</name>
</gene>
<dbReference type="EMBL" id="JAMFLX010000020">
    <property type="protein sequence ID" value="MCL6271073.1"/>
    <property type="molecule type" value="Genomic_DNA"/>
</dbReference>
<dbReference type="RefSeq" id="WP_249700409.1">
    <property type="nucleotide sequence ID" value="NZ_JAMFLX010000020.1"/>
</dbReference>